<organism evidence="2 3">
    <name type="scientific">Vibrio astriarenae</name>
    <dbReference type="NCBI Taxonomy" id="1481923"/>
    <lineage>
        <taxon>Bacteria</taxon>
        <taxon>Pseudomonadati</taxon>
        <taxon>Pseudomonadota</taxon>
        <taxon>Gammaproteobacteria</taxon>
        <taxon>Vibrionales</taxon>
        <taxon>Vibrionaceae</taxon>
        <taxon>Vibrio</taxon>
    </lineage>
</organism>
<sequence>MNQYWQSLSDKFDAMSSREKWLITVCGFVAVIMLMVTLAIDPILNKVSVAQRQLASIQSSNQILQGELLQLTARLKQDPNKEIDIEYKRLLKDSQKLSEQLSGVVDQLVTPSQMSLLLENVLQQSQKLNLVSLNSMGAEQLRSTQGDASNTYFIHPVRIELTGKYFDVLAYLEALESLPVKYYWRKFHYQVEEYPQARLIMEVYTLGARKEFIGG</sequence>
<keyword evidence="1" id="KW-0472">Membrane</keyword>
<dbReference type="InterPro" id="IPR007445">
    <property type="entry name" value="PilO"/>
</dbReference>
<dbReference type="AlphaFoldDB" id="A0A7Z2T4L9"/>
<evidence type="ECO:0000313" key="3">
    <source>
        <dbReference type="Proteomes" id="UP000464262"/>
    </source>
</evidence>
<name>A0A7Z2T4L9_9VIBR</name>
<keyword evidence="1" id="KW-1133">Transmembrane helix</keyword>
<dbReference type="RefSeq" id="WP_164649223.1">
    <property type="nucleotide sequence ID" value="NZ_CP047475.1"/>
</dbReference>
<accession>A0A7Z2T4L9</accession>
<protein>
    <submittedName>
        <fullName evidence="2">Type 4a pilus biogenesis protein PilO</fullName>
    </submittedName>
</protein>
<dbReference type="KEGG" id="vas:GT360_12690"/>
<reference evidence="2 3" key="1">
    <citation type="submission" date="2020-01" db="EMBL/GenBank/DDBJ databases">
        <title>Whole genome and functional gene identification of agarase of Vibrio HN897.</title>
        <authorList>
            <person name="Liu Y."/>
            <person name="Zhao Z."/>
        </authorList>
    </citation>
    <scope>NUCLEOTIDE SEQUENCE [LARGE SCALE GENOMIC DNA]</scope>
    <source>
        <strain evidence="2 3">HN897</strain>
    </source>
</reference>
<evidence type="ECO:0000313" key="2">
    <source>
        <dbReference type="EMBL" id="QIA64314.1"/>
    </source>
</evidence>
<feature type="transmembrane region" description="Helical" evidence="1">
    <location>
        <begin position="21"/>
        <end position="40"/>
    </location>
</feature>
<dbReference type="Pfam" id="PF04350">
    <property type="entry name" value="PilO"/>
    <property type="match status" value="1"/>
</dbReference>
<keyword evidence="3" id="KW-1185">Reference proteome</keyword>
<dbReference type="Proteomes" id="UP000464262">
    <property type="component" value="Chromosome 1"/>
</dbReference>
<evidence type="ECO:0000256" key="1">
    <source>
        <dbReference type="SAM" id="Phobius"/>
    </source>
</evidence>
<proteinExistence type="predicted"/>
<dbReference type="Pfam" id="PF04612">
    <property type="entry name" value="T2SSM"/>
    <property type="match status" value="1"/>
</dbReference>
<dbReference type="GO" id="GO:0015628">
    <property type="term" value="P:protein secretion by the type II secretion system"/>
    <property type="evidence" value="ECO:0007669"/>
    <property type="project" value="InterPro"/>
</dbReference>
<dbReference type="InterPro" id="IPR007690">
    <property type="entry name" value="T2SS_GspM"/>
</dbReference>
<dbReference type="GO" id="GO:0015627">
    <property type="term" value="C:type II protein secretion system complex"/>
    <property type="evidence" value="ECO:0007669"/>
    <property type="project" value="InterPro"/>
</dbReference>
<dbReference type="EMBL" id="CP047475">
    <property type="protein sequence ID" value="QIA64314.1"/>
    <property type="molecule type" value="Genomic_DNA"/>
</dbReference>
<keyword evidence="1" id="KW-0812">Transmembrane</keyword>
<gene>
    <name evidence="2" type="primary">pilO</name>
    <name evidence="2" type="ORF">GT360_12690</name>
</gene>